<dbReference type="Gene3D" id="1.20.1250.20">
    <property type="entry name" value="MFS general substrate transporter like domains"/>
    <property type="match status" value="1"/>
</dbReference>
<dbReference type="InterPro" id="IPR036259">
    <property type="entry name" value="MFS_trans_sf"/>
</dbReference>
<evidence type="ECO:0000256" key="3">
    <source>
        <dbReference type="SAM" id="Phobius"/>
    </source>
</evidence>
<comment type="similarity">
    <text evidence="1">Belongs to the sodium:galactoside symporter (TC 2.A.2) family.</text>
</comment>
<proteinExistence type="inferred from homology"/>
<feature type="transmembrane region" description="Helical" evidence="3">
    <location>
        <begin position="399"/>
        <end position="417"/>
    </location>
</feature>
<keyword evidence="3" id="KW-0472">Membrane</keyword>
<feature type="compositionally biased region" description="Gly residues" evidence="2">
    <location>
        <begin position="42"/>
        <end position="52"/>
    </location>
</feature>
<feature type="transmembrane region" description="Helical" evidence="3">
    <location>
        <begin position="178"/>
        <end position="197"/>
    </location>
</feature>
<dbReference type="SUPFAM" id="SSF103473">
    <property type="entry name" value="MFS general substrate transporter"/>
    <property type="match status" value="1"/>
</dbReference>
<feature type="transmembrane region" description="Helical" evidence="3">
    <location>
        <begin position="336"/>
        <end position="356"/>
    </location>
</feature>
<dbReference type="Pfam" id="PF13347">
    <property type="entry name" value="MFS_2"/>
    <property type="match status" value="1"/>
</dbReference>
<sequence>MADLQIRICCNMPAIICTRGTCQGNSKHGQGGTTPLPDHGGSRQGDGSGGPAGHRSPVSCLPPCLRQWYDRCPHCPLRMGHAPAGHVGMRYACGAAMPTPPPVGMLEIVAFGAGDMGFNIIWGLMLSYLAYFYTEICLFPVQMVGFMLMAARAASLLTDPAVGVWIDRRPVGRQALPLLRAGIVPFMLLVMLTFVPLPGGWPVVVRGVCAAMGYMGLCVAYGVVNTAYGAMTSLITSVPDMRLRLATSRMVGATLGGFVISIVTLPAVDWLGHGNRQVGFALFMVGVACVVGGLLWLSARFCHERVVTPAHAGKTVRAPVRRLVAALMANRRWRRLTGAMLLTMLGSTFLFGALVYDVRYVLGQKDYMAGGLLGLISLMVLVGCCVSLPLALRWGAARVMRGGTVAAGAVLLVAYGLPARLEVTGSLLALFGLCVGICNPVCFTLLAHCLDRDRVAGGVQTVGLAWALNSTASKMAFDIGGSLLAGVLAAFGLTSGESVQSAHAQAGIHAGFLLVPGVLYLLAGGVVLRALSAQNPVAAVNSTASPPPT</sequence>
<feature type="transmembrane region" description="Helical" evidence="3">
    <location>
        <begin position="506"/>
        <end position="528"/>
    </location>
</feature>
<reference evidence="4 5" key="1">
    <citation type="submission" date="2018-09" db="EMBL/GenBank/DDBJ databases">
        <title>Genome sequence and characterization of the bcs clusters for the production of nanocellulose from the low pH resistant strain Komagataeibacter medellinensis ID13488.</title>
        <authorList>
            <person name="Hernandez-Arriaga A.M."/>
            <person name="Del Cerro C."/>
            <person name="Urbina L."/>
            <person name="Eceiza A."/>
            <person name="Retegi A."/>
            <person name="Prieto M.A."/>
        </authorList>
    </citation>
    <scope>NUCLEOTIDE SEQUENCE [LARGE SCALE GENOMIC DNA]</scope>
    <source>
        <strain evidence="4 5">ID13488</strain>
    </source>
</reference>
<name>A0ABQ6VYG9_9PROT</name>
<feature type="transmembrane region" description="Helical" evidence="3">
    <location>
        <begin position="251"/>
        <end position="272"/>
    </location>
</feature>
<feature type="region of interest" description="Disordered" evidence="2">
    <location>
        <begin position="24"/>
        <end position="54"/>
    </location>
</feature>
<organism evidence="4 5">
    <name type="scientific">Komagataeibacter medellinensis</name>
    <dbReference type="NCBI Taxonomy" id="1177712"/>
    <lineage>
        <taxon>Bacteria</taxon>
        <taxon>Pseudomonadati</taxon>
        <taxon>Pseudomonadota</taxon>
        <taxon>Alphaproteobacteria</taxon>
        <taxon>Acetobacterales</taxon>
        <taxon>Acetobacteraceae</taxon>
        <taxon>Komagataeibacter</taxon>
    </lineage>
</organism>
<accession>A0ABQ6VYG9</accession>
<feature type="transmembrane region" description="Helical" evidence="3">
    <location>
        <begin position="203"/>
        <end position="230"/>
    </location>
</feature>
<evidence type="ECO:0000313" key="5">
    <source>
        <dbReference type="Proteomes" id="UP000427842"/>
    </source>
</evidence>
<feature type="transmembrane region" description="Helical" evidence="3">
    <location>
        <begin position="368"/>
        <end position="392"/>
    </location>
</feature>
<dbReference type="InterPro" id="IPR039672">
    <property type="entry name" value="MFS_2"/>
</dbReference>
<keyword evidence="5" id="KW-1185">Reference proteome</keyword>
<evidence type="ECO:0000256" key="2">
    <source>
        <dbReference type="SAM" id="MobiDB-lite"/>
    </source>
</evidence>
<evidence type="ECO:0000256" key="1">
    <source>
        <dbReference type="ARBA" id="ARBA00009617"/>
    </source>
</evidence>
<comment type="caution">
    <text evidence="4">The sequence shown here is derived from an EMBL/GenBank/DDBJ whole genome shotgun (WGS) entry which is preliminary data.</text>
</comment>
<feature type="transmembrane region" description="Helical" evidence="3">
    <location>
        <begin position="423"/>
        <end position="446"/>
    </location>
</feature>
<dbReference type="EMBL" id="QYAZ01000001">
    <property type="protein sequence ID" value="KAB8125225.1"/>
    <property type="molecule type" value="Genomic_DNA"/>
</dbReference>
<feature type="transmembrane region" description="Helical" evidence="3">
    <location>
        <begin position="475"/>
        <end position="494"/>
    </location>
</feature>
<dbReference type="PANTHER" id="PTHR11328">
    <property type="entry name" value="MAJOR FACILITATOR SUPERFAMILY DOMAIN-CONTAINING PROTEIN"/>
    <property type="match status" value="1"/>
</dbReference>
<feature type="transmembrane region" description="Helical" evidence="3">
    <location>
        <begin position="278"/>
        <end position="297"/>
    </location>
</feature>
<protein>
    <submittedName>
        <fullName evidence="4">MFS transporter</fullName>
    </submittedName>
</protein>
<keyword evidence="3" id="KW-1133">Transmembrane helix</keyword>
<evidence type="ECO:0000313" key="4">
    <source>
        <dbReference type="EMBL" id="KAB8125225.1"/>
    </source>
</evidence>
<dbReference type="PANTHER" id="PTHR11328:SF24">
    <property type="entry name" value="MAJOR FACILITATOR SUPERFAMILY (MFS) PROFILE DOMAIN-CONTAINING PROTEIN"/>
    <property type="match status" value="1"/>
</dbReference>
<feature type="transmembrane region" description="Helical" evidence="3">
    <location>
        <begin position="108"/>
        <end position="131"/>
    </location>
</feature>
<gene>
    <name evidence="4" type="ORF">D3W54_05260</name>
</gene>
<keyword evidence="3" id="KW-0812">Transmembrane</keyword>
<dbReference type="Proteomes" id="UP000427842">
    <property type="component" value="Unassembled WGS sequence"/>
</dbReference>